<name>A0A3R7H7P3_CLOSI</name>
<feature type="non-terminal residue" evidence="1">
    <location>
        <position position="137"/>
    </location>
</feature>
<evidence type="ECO:0000313" key="2">
    <source>
        <dbReference type="Proteomes" id="UP000286415"/>
    </source>
</evidence>
<protein>
    <submittedName>
        <fullName evidence="1">Uncharacterized protein</fullName>
    </submittedName>
</protein>
<comment type="caution">
    <text evidence="1">The sequence shown here is derived from an EMBL/GenBank/DDBJ whole genome shotgun (WGS) entry which is preliminary data.</text>
</comment>
<keyword evidence="2" id="KW-1185">Reference proteome</keyword>
<evidence type="ECO:0000313" key="1">
    <source>
        <dbReference type="EMBL" id="KAG5452617.1"/>
    </source>
</evidence>
<sequence>MPPEASTRAGILRGCPSLDRGSREAEVWWNLEPRTFRVGVGTLNFVSDLWAQHIRWLGDIISERFSWVPDEICSTKEMRWPKWLEREFTDRKVRGSYPTSASPLLLSRLGQPGSIRALVLPLGGMVARHRKGVTAER</sequence>
<organism evidence="1 2">
    <name type="scientific">Clonorchis sinensis</name>
    <name type="common">Chinese liver fluke</name>
    <dbReference type="NCBI Taxonomy" id="79923"/>
    <lineage>
        <taxon>Eukaryota</taxon>
        <taxon>Metazoa</taxon>
        <taxon>Spiralia</taxon>
        <taxon>Lophotrochozoa</taxon>
        <taxon>Platyhelminthes</taxon>
        <taxon>Trematoda</taxon>
        <taxon>Digenea</taxon>
        <taxon>Opisthorchiida</taxon>
        <taxon>Opisthorchiata</taxon>
        <taxon>Opisthorchiidae</taxon>
        <taxon>Clonorchis</taxon>
    </lineage>
</organism>
<dbReference type="EMBL" id="NIRI02000042">
    <property type="protein sequence ID" value="KAG5452617.1"/>
    <property type="molecule type" value="Genomic_DNA"/>
</dbReference>
<reference evidence="1 2" key="1">
    <citation type="journal article" date="2018" name="Biotechnol. Adv.">
        <title>Improved genomic resources and new bioinformatic workflow for the carcinogenic parasite Clonorchis sinensis: Biotechnological implications.</title>
        <authorList>
            <person name="Wang D."/>
            <person name="Korhonen P.K."/>
            <person name="Gasser R.B."/>
            <person name="Young N.D."/>
        </authorList>
    </citation>
    <scope>NUCLEOTIDE SEQUENCE [LARGE SCALE GENOMIC DNA]</scope>
    <source>
        <strain evidence="1">Cs-k2</strain>
    </source>
</reference>
<dbReference type="AlphaFoldDB" id="A0A3R7H7P3"/>
<gene>
    <name evidence="1" type="ORF">CSKR_100442</name>
</gene>
<dbReference type="InParanoid" id="A0A3R7H7P3"/>
<dbReference type="OrthoDB" id="1906282at2759"/>
<dbReference type="Proteomes" id="UP000286415">
    <property type="component" value="Unassembled WGS sequence"/>
</dbReference>
<accession>A0A3R7H7P3</accession>
<proteinExistence type="predicted"/>
<reference evidence="1 2" key="2">
    <citation type="journal article" date="2021" name="Genomics">
        <title>High-quality reference genome for Clonorchis sinensis.</title>
        <authorList>
            <person name="Young N.D."/>
            <person name="Stroehlein A.J."/>
            <person name="Kinkar L."/>
            <person name="Wang T."/>
            <person name="Sohn W.M."/>
            <person name="Chang B.C.H."/>
            <person name="Kaur P."/>
            <person name="Weisz D."/>
            <person name="Dudchenko O."/>
            <person name="Aiden E.L."/>
            <person name="Korhonen P.K."/>
            <person name="Gasser R.B."/>
        </authorList>
    </citation>
    <scope>NUCLEOTIDE SEQUENCE [LARGE SCALE GENOMIC DNA]</scope>
    <source>
        <strain evidence="1">Cs-k2</strain>
    </source>
</reference>